<name>A0ACB8EKV6_9SAUR</name>
<sequence length="139" mass="16121">MAAQAPGWAKLFLAEYRVDTFAQWPFNDGCLCTPEQMAKAGFIHCPGDNAPDVVQCFFCFKELEGWEPDDDPMEEHRKHSPSCVFLALQKDVADLKMHEFLKLQRERMKNYTKKLVMQKANDFGKYVSNVRSEINRLLK</sequence>
<dbReference type="EMBL" id="CM037616">
    <property type="protein sequence ID" value="KAH7993125.1"/>
    <property type="molecule type" value="Genomic_DNA"/>
</dbReference>
<protein>
    <submittedName>
        <fullName evidence="1">Uncharacterized protein</fullName>
    </submittedName>
</protein>
<proteinExistence type="predicted"/>
<reference evidence="1" key="1">
    <citation type="submission" date="2021-08" db="EMBL/GenBank/DDBJ databases">
        <title>The first chromosome-level gecko genome reveals the dynamic sex chromosomes of Neotropical dwarf geckos (Sphaerodactylidae: Sphaerodactylus).</title>
        <authorList>
            <person name="Pinto B.J."/>
            <person name="Keating S.E."/>
            <person name="Gamble T."/>
        </authorList>
    </citation>
    <scope>NUCLEOTIDE SEQUENCE</scope>
    <source>
        <strain evidence="1">TG3544</strain>
    </source>
</reference>
<dbReference type="Proteomes" id="UP000827872">
    <property type="component" value="Linkage Group LG03"/>
</dbReference>
<keyword evidence="2" id="KW-1185">Reference proteome</keyword>
<gene>
    <name evidence="1" type="ORF">K3G42_029255</name>
</gene>
<evidence type="ECO:0000313" key="2">
    <source>
        <dbReference type="Proteomes" id="UP000827872"/>
    </source>
</evidence>
<accession>A0ACB8EKV6</accession>
<evidence type="ECO:0000313" key="1">
    <source>
        <dbReference type="EMBL" id="KAH7993125.1"/>
    </source>
</evidence>
<comment type="caution">
    <text evidence="1">The sequence shown here is derived from an EMBL/GenBank/DDBJ whole genome shotgun (WGS) entry which is preliminary data.</text>
</comment>
<organism evidence="1 2">
    <name type="scientific">Sphaerodactylus townsendi</name>
    <dbReference type="NCBI Taxonomy" id="933632"/>
    <lineage>
        <taxon>Eukaryota</taxon>
        <taxon>Metazoa</taxon>
        <taxon>Chordata</taxon>
        <taxon>Craniata</taxon>
        <taxon>Vertebrata</taxon>
        <taxon>Euteleostomi</taxon>
        <taxon>Lepidosauria</taxon>
        <taxon>Squamata</taxon>
        <taxon>Bifurcata</taxon>
        <taxon>Gekkota</taxon>
        <taxon>Sphaerodactylidae</taxon>
        <taxon>Sphaerodactylus</taxon>
    </lineage>
</organism>